<sequence>GQVNSSSSSSDSNQANSSQSKSQGDQKGGGKVSGKAGGGGGASAAGPARMPGMGSRALKFDPLAKLSKAAASGDDLAADGAAAPADQDTLPTSVN</sequence>
<comment type="caution">
    <text evidence="2">The sequence shown here is derived from an EMBL/GenBank/DDBJ whole genome shotgun (WGS) entry which is preliminary data.</text>
</comment>
<feature type="non-terminal residue" evidence="2">
    <location>
        <position position="1"/>
    </location>
</feature>
<feature type="region of interest" description="Disordered" evidence="1">
    <location>
        <begin position="1"/>
        <end position="56"/>
    </location>
</feature>
<gene>
    <name evidence="2" type="ORF">HaLaN_06202</name>
</gene>
<feature type="compositionally biased region" description="Low complexity" evidence="1">
    <location>
        <begin position="70"/>
        <end position="88"/>
    </location>
</feature>
<keyword evidence="3" id="KW-1185">Reference proteome</keyword>
<proteinExistence type="predicted"/>
<feature type="compositionally biased region" description="Low complexity" evidence="1">
    <location>
        <begin position="1"/>
        <end position="25"/>
    </location>
</feature>
<evidence type="ECO:0000313" key="3">
    <source>
        <dbReference type="Proteomes" id="UP000485058"/>
    </source>
</evidence>
<protein>
    <submittedName>
        <fullName evidence="2">Uncharacterized protein</fullName>
    </submittedName>
</protein>
<feature type="compositionally biased region" description="Gly residues" evidence="1">
    <location>
        <begin position="26"/>
        <end position="43"/>
    </location>
</feature>
<feature type="region of interest" description="Disordered" evidence="1">
    <location>
        <begin position="70"/>
        <end position="95"/>
    </location>
</feature>
<dbReference type="Proteomes" id="UP000485058">
    <property type="component" value="Unassembled WGS sequence"/>
</dbReference>
<dbReference type="EMBL" id="BLLF01000350">
    <property type="protein sequence ID" value="GFH10816.1"/>
    <property type="molecule type" value="Genomic_DNA"/>
</dbReference>
<evidence type="ECO:0000256" key="1">
    <source>
        <dbReference type="SAM" id="MobiDB-lite"/>
    </source>
</evidence>
<feature type="compositionally biased region" description="Low complexity" evidence="1">
    <location>
        <begin position="44"/>
        <end position="54"/>
    </location>
</feature>
<evidence type="ECO:0000313" key="2">
    <source>
        <dbReference type="EMBL" id="GFH10816.1"/>
    </source>
</evidence>
<reference evidence="2 3" key="1">
    <citation type="submission" date="2020-02" db="EMBL/GenBank/DDBJ databases">
        <title>Draft genome sequence of Haematococcus lacustris strain NIES-144.</title>
        <authorList>
            <person name="Morimoto D."/>
            <person name="Nakagawa S."/>
            <person name="Yoshida T."/>
            <person name="Sawayama S."/>
        </authorList>
    </citation>
    <scope>NUCLEOTIDE SEQUENCE [LARGE SCALE GENOMIC DNA]</scope>
    <source>
        <strain evidence="2 3">NIES-144</strain>
    </source>
</reference>
<dbReference type="AlphaFoldDB" id="A0A699YUZ5"/>
<accession>A0A699YUZ5</accession>
<organism evidence="2 3">
    <name type="scientific">Haematococcus lacustris</name>
    <name type="common">Green alga</name>
    <name type="synonym">Haematococcus pluvialis</name>
    <dbReference type="NCBI Taxonomy" id="44745"/>
    <lineage>
        <taxon>Eukaryota</taxon>
        <taxon>Viridiplantae</taxon>
        <taxon>Chlorophyta</taxon>
        <taxon>core chlorophytes</taxon>
        <taxon>Chlorophyceae</taxon>
        <taxon>CS clade</taxon>
        <taxon>Chlamydomonadales</taxon>
        <taxon>Haematococcaceae</taxon>
        <taxon>Haematococcus</taxon>
    </lineage>
</organism>
<name>A0A699YUZ5_HAELA</name>